<accession>A0A0P1AQ26</accession>
<reference evidence="2" key="1">
    <citation type="submission" date="2014-09" db="EMBL/GenBank/DDBJ databases">
        <authorList>
            <person name="Sharma Rahul"/>
            <person name="Thines Marco"/>
        </authorList>
    </citation>
    <scope>NUCLEOTIDE SEQUENCE [LARGE SCALE GENOMIC DNA]</scope>
</reference>
<dbReference type="GeneID" id="36409000"/>
<dbReference type="RefSeq" id="XP_024580016.1">
    <property type="nucleotide sequence ID" value="XM_024729661.1"/>
</dbReference>
<name>A0A0P1AQ26_PLAHL</name>
<evidence type="ECO:0000313" key="2">
    <source>
        <dbReference type="Proteomes" id="UP000054928"/>
    </source>
</evidence>
<dbReference type="Proteomes" id="UP000054928">
    <property type="component" value="Unassembled WGS sequence"/>
</dbReference>
<protein>
    <submittedName>
        <fullName evidence="1">Uncharacterized protein</fullName>
    </submittedName>
</protein>
<dbReference type="EMBL" id="CCYD01000795">
    <property type="protein sequence ID" value="CEG43647.1"/>
    <property type="molecule type" value="Genomic_DNA"/>
</dbReference>
<keyword evidence="2" id="KW-1185">Reference proteome</keyword>
<proteinExistence type="predicted"/>
<sequence>MFVTIRVVCPTCIGFYDSVPQLATQASSLTDHILRKRLAVARAATPEQDKR</sequence>
<evidence type="ECO:0000313" key="1">
    <source>
        <dbReference type="EMBL" id="CEG43647.1"/>
    </source>
</evidence>
<organism evidence="1 2">
    <name type="scientific">Plasmopara halstedii</name>
    <name type="common">Downy mildew of sunflower</name>
    <dbReference type="NCBI Taxonomy" id="4781"/>
    <lineage>
        <taxon>Eukaryota</taxon>
        <taxon>Sar</taxon>
        <taxon>Stramenopiles</taxon>
        <taxon>Oomycota</taxon>
        <taxon>Peronosporomycetes</taxon>
        <taxon>Peronosporales</taxon>
        <taxon>Peronosporaceae</taxon>
        <taxon>Plasmopara</taxon>
    </lineage>
</organism>
<dbReference type="AlphaFoldDB" id="A0A0P1AQ26"/>